<dbReference type="OrthoDB" id="7874037at2"/>
<evidence type="ECO:0000313" key="2">
    <source>
        <dbReference type="EMBL" id="SFC58991.1"/>
    </source>
</evidence>
<keyword evidence="3" id="KW-1185">Reference proteome</keyword>
<accession>A0A1I1KEE2</accession>
<reference evidence="2 3" key="1">
    <citation type="submission" date="2016-10" db="EMBL/GenBank/DDBJ databases">
        <authorList>
            <person name="de Groot N.N."/>
        </authorList>
    </citation>
    <scope>NUCLEOTIDE SEQUENCE [LARGE SCALE GENOMIC DNA]</scope>
    <source>
        <strain evidence="2 3">DSM 29619</strain>
    </source>
</reference>
<evidence type="ECO:0000256" key="1">
    <source>
        <dbReference type="SAM" id="MobiDB-lite"/>
    </source>
</evidence>
<feature type="region of interest" description="Disordered" evidence="1">
    <location>
        <begin position="1"/>
        <end position="82"/>
    </location>
</feature>
<protein>
    <submittedName>
        <fullName evidence="2">Uncharacterized protein</fullName>
    </submittedName>
</protein>
<name>A0A1I1KEE2_9RHOB</name>
<proteinExistence type="predicted"/>
<dbReference type="Proteomes" id="UP000231644">
    <property type="component" value="Unassembled WGS sequence"/>
</dbReference>
<feature type="compositionally biased region" description="Polar residues" evidence="1">
    <location>
        <begin position="26"/>
        <end position="45"/>
    </location>
</feature>
<dbReference type="EMBL" id="FOLX01000001">
    <property type="protein sequence ID" value="SFC58991.1"/>
    <property type="molecule type" value="Genomic_DNA"/>
</dbReference>
<evidence type="ECO:0000313" key="3">
    <source>
        <dbReference type="Proteomes" id="UP000231644"/>
    </source>
</evidence>
<sequence length="82" mass="8507">MGKNIKATSKKMASTASKILSDPKASKTQKSLAGSALSQSGTTKQTGKKMESLASKVVAKSKYSTKSKKLAGSVLSQSNKAR</sequence>
<dbReference type="AlphaFoldDB" id="A0A1I1KEE2"/>
<gene>
    <name evidence="2" type="ORF">SAMN05421762_1445</name>
</gene>
<dbReference type="RefSeq" id="WP_093452208.1">
    <property type="nucleotide sequence ID" value="NZ_FNZG01000003.1"/>
</dbReference>
<organism evidence="2 3">
    <name type="scientific">Pseudooceanicola nitratireducens</name>
    <dbReference type="NCBI Taxonomy" id="517719"/>
    <lineage>
        <taxon>Bacteria</taxon>
        <taxon>Pseudomonadati</taxon>
        <taxon>Pseudomonadota</taxon>
        <taxon>Alphaproteobacteria</taxon>
        <taxon>Rhodobacterales</taxon>
        <taxon>Paracoccaceae</taxon>
        <taxon>Pseudooceanicola</taxon>
    </lineage>
</organism>